<sequence length="194" mass="22204">MEKTGSRSISAFLKDRFAPEWKLLSETESYLIHTPDGPAYESQFKEWRARLHNMKTGDTELVTLRSEIVALRKQLRLEGYDLSLGLQQLVVRGFRNDDSVAEGFQRVVLCFCGPHVYFQTGSANHIALAEELVDTLTKRKLMNRPEMHYLWYKRTPKGLYLSGSATETASDFRRMEGRAEANPMKLLSSLKNLG</sequence>
<evidence type="ECO:0000313" key="1">
    <source>
        <dbReference type="EMBL" id="MCD1655854.1"/>
    </source>
</evidence>
<dbReference type="AlphaFoldDB" id="A0AAE3EJG5"/>
<organism evidence="1 2">
    <name type="scientific">Teretinema zuelzerae</name>
    <dbReference type="NCBI Taxonomy" id="156"/>
    <lineage>
        <taxon>Bacteria</taxon>
        <taxon>Pseudomonadati</taxon>
        <taxon>Spirochaetota</taxon>
        <taxon>Spirochaetia</taxon>
        <taxon>Spirochaetales</taxon>
        <taxon>Treponemataceae</taxon>
        <taxon>Teretinema</taxon>
    </lineage>
</organism>
<dbReference type="Proteomes" id="UP001198163">
    <property type="component" value="Unassembled WGS sequence"/>
</dbReference>
<reference evidence="1" key="1">
    <citation type="submission" date="2021-08" db="EMBL/GenBank/DDBJ databases">
        <title>Comparative analyses of Brucepasteria parasyntrophica and Teretinema zuelzerae.</title>
        <authorList>
            <person name="Song Y."/>
            <person name="Brune A."/>
        </authorList>
    </citation>
    <scope>NUCLEOTIDE SEQUENCE</scope>
    <source>
        <strain evidence="1">DSM 1903</strain>
    </source>
</reference>
<proteinExistence type="predicted"/>
<comment type="caution">
    <text evidence="1">The sequence shown here is derived from an EMBL/GenBank/DDBJ whole genome shotgun (WGS) entry which is preliminary data.</text>
</comment>
<dbReference type="EMBL" id="JAINWA010000003">
    <property type="protein sequence ID" value="MCD1655854.1"/>
    <property type="molecule type" value="Genomic_DNA"/>
</dbReference>
<evidence type="ECO:0000313" key="2">
    <source>
        <dbReference type="Proteomes" id="UP001198163"/>
    </source>
</evidence>
<accession>A0AAE3EJG5</accession>
<name>A0AAE3EJG5_9SPIR</name>
<keyword evidence="2" id="KW-1185">Reference proteome</keyword>
<protein>
    <submittedName>
        <fullName evidence="1">Uncharacterized protein</fullName>
    </submittedName>
</protein>
<gene>
    <name evidence="1" type="ORF">K7J14_14240</name>
</gene>
<dbReference type="RefSeq" id="WP_230757780.1">
    <property type="nucleotide sequence ID" value="NZ_JAINWA010000003.1"/>
</dbReference>